<evidence type="ECO:0000313" key="1">
    <source>
        <dbReference type="EMBL" id="ORX49854.1"/>
    </source>
</evidence>
<dbReference type="STRING" id="101127.A0A1X2GBD2"/>
<organism evidence="1 2">
    <name type="scientific">Hesseltinella vesiculosa</name>
    <dbReference type="NCBI Taxonomy" id="101127"/>
    <lineage>
        <taxon>Eukaryota</taxon>
        <taxon>Fungi</taxon>
        <taxon>Fungi incertae sedis</taxon>
        <taxon>Mucoromycota</taxon>
        <taxon>Mucoromycotina</taxon>
        <taxon>Mucoromycetes</taxon>
        <taxon>Mucorales</taxon>
        <taxon>Cunninghamellaceae</taxon>
        <taxon>Hesseltinella</taxon>
    </lineage>
</organism>
<evidence type="ECO:0000313" key="2">
    <source>
        <dbReference type="Proteomes" id="UP000242146"/>
    </source>
</evidence>
<protein>
    <submittedName>
        <fullName evidence="1">Uncharacterized protein</fullName>
    </submittedName>
</protein>
<keyword evidence="2" id="KW-1185">Reference proteome</keyword>
<dbReference type="EMBL" id="MCGT01000025">
    <property type="protein sequence ID" value="ORX49854.1"/>
    <property type="molecule type" value="Genomic_DNA"/>
</dbReference>
<proteinExistence type="predicted"/>
<comment type="caution">
    <text evidence="1">The sequence shown here is derived from an EMBL/GenBank/DDBJ whole genome shotgun (WGS) entry which is preliminary data.</text>
</comment>
<name>A0A1X2GBD2_9FUNG</name>
<dbReference type="AlphaFoldDB" id="A0A1X2GBD2"/>
<reference evidence="1 2" key="1">
    <citation type="submission" date="2016-07" db="EMBL/GenBank/DDBJ databases">
        <title>Pervasive Adenine N6-methylation of Active Genes in Fungi.</title>
        <authorList>
            <consortium name="DOE Joint Genome Institute"/>
            <person name="Mondo S.J."/>
            <person name="Dannebaum R.O."/>
            <person name="Kuo R.C."/>
            <person name="Labutti K."/>
            <person name="Haridas S."/>
            <person name="Kuo A."/>
            <person name="Salamov A."/>
            <person name="Ahrendt S.R."/>
            <person name="Lipzen A."/>
            <person name="Sullivan W."/>
            <person name="Andreopoulos W.B."/>
            <person name="Clum A."/>
            <person name="Lindquist E."/>
            <person name="Daum C."/>
            <person name="Ramamoorthy G.K."/>
            <person name="Gryganskyi A."/>
            <person name="Culley D."/>
            <person name="Magnuson J.K."/>
            <person name="James T.Y."/>
            <person name="O'Malley M.A."/>
            <person name="Stajich J.E."/>
            <person name="Spatafora J.W."/>
            <person name="Visel A."/>
            <person name="Grigoriev I.V."/>
        </authorList>
    </citation>
    <scope>NUCLEOTIDE SEQUENCE [LARGE SCALE GENOMIC DNA]</scope>
    <source>
        <strain evidence="1 2">NRRL 3301</strain>
    </source>
</reference>
<gene>
    <name evidence="1" type="ORF">DM01DRAFT_48943</name>
</gene>
<dbReference type="OrthoDB" id="5564103at2759"/>
<dbReference type="Proteomes" id="UP000242146">
    <property type="component" value="Unassembled WGS sequence"/>
</dbReference>
<accession>A0A1X2GBD2</accession>
<sequence>MSGHVIYACPCLNIKIHLSTKYSLSKHATERQRFWFQQDNPPIQGHRLELAMGGIIIAYNSLIQVKTNDTWTTVGCLHCDTKEVYSMLQAGHSVTPRQSEQWVVLHDRAVFGHDIEEIHKDDAYSEIFDVKLDGHLKALVSLSDTKIPKELEAQHKQLQHVLDSALDKMHLASQVRIEQWRRVELERLEEQSQRAREETTPRRPLH</sequence>